<evidence type="ECO:0000313" key="12">
    <source>
        <dbReference type="Proteomes" id="UP000197138"/>
    </source>
</evidence>
<dbReference type="InterPro" id="IPR032675">
    <property type="entry name" value="LRR_dom_sf"/>
</dbReference>
<accession>A0A218WRZ1</accession>
<feature type="transmembrane region" description="Helical" evidence="9">
    <location>
        <begin position="134"/>
        <end position="157"/>
    </location>
</feature>
<feature type="region of interest" description="Disordered" evidence="8">
    <location>
        <begin position="102"/>
        <end position="128"/>
    </location>
</feature>
<evidence type="ECO:0000256" key="5">
    <source>
        <dbReference type="ARBA" id="ARBA00023136"/>
    </source>
</evidence>
<dbReference type="InterPro" id="IPR001611">
    <property type="entry name" value="Leu-rich_rpt"/>
</dbReference>
<reference evidence="12" key="1">
    <citation type="journal article" date="2017" name="Plant J.">
        <title>The pomegranate (Punica granatum L.) genome and the genomics of punicalagin biosynthesis.</title>
        <authorList>
            <person name="Qin G."/>
            <person name="Xu C."/>
            <person name="Ming R."/>
            <person name="Tang H."/>
            <person name="Guyot R."/>
            <person name="Kramer E.M."/>
            <person name="Hu Y."/>
            <person name="Yi X."/>
            <person name="Qi Y."/>
            <person name="Xu X."/>
            <person name="Gao Z."/>
            <person name="Pan H."/>
            <person name="Jian J."/>
            <person name="Tian Y."/>
            <person name="Yue Z."/>
            <person name="Xu Y."/>
        </authorList>
    </citation>
    <scope>NUCLEOTIDE SEQUENCE [LARGE SCALE GENOMIC DNA]</scope>
    <source>
        <strain evidence="12">cv. Dabenzi</strain>
    </source>
</reference>
<dbReference type="InterPro" id="IPR046956">
    <property type="entry name" value="RLP23-like"/>
</dbReference>
<sequence length="195" mass="21451">MPTELCLLPELHVLDLAANDLEGTIPDCFGNMSGMTQVASPDKFCPRSPDTWDQERMVESHLNLSNNDLTGRVPNGNQLDTLYEPETSICAGNPLLCGDPLPNKCPGDEVPTPSKSSGEEEEEDGDKLDSTEKVMFYGVVAAGFATGFWAVIGVLVFKKEWRAALFRFAEEIAEWAYNVGFAVKVAESKRRMRST</sequence>
<keyword evidence="5 9" id="KW-0472">Membrane</keyword>
<comment type="subcellular location">
    <subcellularLocation>
        <location evidence="1">Membrane</location>
        <topology evidence="1">Single-pass type I membrane protein</topology>
    </subcellularLocation>
</comment>
<dbReference type="Pfam" id="PF00560">
    <property type="entry name" value="LRR_1"/>
    <property type="match status" value="2"/>
</dbReference>
<evidence type="ECO:0000256" key="9">
    <source>
        <dbReference type="SAM" id="Phobius"/>
    </source>
</evidence>
<keyword evidence="2 9" id="KW-0812">Transmembrane</keyword>
<dbReference type="GO" id="GO:0016020">
    <property type="term" value="C:membrane"/>
    <property type="evidence" value="ECO:0007669"/>
    <property type="project" value="UniProtKB-SubCell"/>
</dbReference>
<evidence type="ECO:0000256" key="6">
    <source>
        <dbReference type="ARBA" id="ARBA00023170"/>
    </source>
</evidence>
<dbReference type="PANTHER" id="PTHR48063">
    <property type="entry name" value="LRR RECEPTOR-LIKE KINASE"/>
    <property type="match status" value="1"/>
</dbReference>
<evidence type="ECO:0000256" key="1">
    <source>
        <dbReference type="ARBA" id="ARBA00004479"/>
    </source>
</evidence>
<dbReference type="Proteomes" id="UP000233551">
    <property type="component" value="Unassembled WGS sequence"/>
</dbReference>
<gene>
    <name evidence="10" type="ORF">CDL15_Pgr021782</name>
    <name evidence="11" type="ORF">CRG98_027473</name>
</gene>
<evidence type="ECO:0000313" key="13">
    <source>
        <dbReference type="Proteomes" id="UP000233551"/>
    </source>
</evidence>
<protein>
    <submittedName>
        <fullName evidence="10">Uncharacterized protein</fullName>
    </submittedName>
</protein>
<dbReference type="EMBL" id="MTKT01003240">
    <property type="protein sequence ID" value="OWM75617.1"/>
    <property type="molecule type" value="Genomic_DNA"/>
</dbReference>
<keyword evidence="4 9" id="KW-1133">Transmembrane helix</keyword>
<evidence type="ECO:0000256" key="8">
    <source>
        <dbReference type="SAM" id="MobiDB-lite"/>
    </source>
</evidence>
<dbReference type="STRING" id="22663.A0A218WRZ1"/>
<reference evidence="11 13" key="3">
    <citation type="submission" date="2017-11" db="EMBL/GenBank/DDBJ databases">
        <title>De-novo sequencing of pomegranate (Punica granatum L.) genome.</title>
        <authorList>
            <person name="Akparov Z."/>
            <person name="Amiraslanov A."/>
            <person name="Hajiyeva S."/>
            <person name="Abbasov M."/>
            <person name="Kaur K."/>
            <person name="Hamwieh A."/>
            <person name="Solovyev V."/>
            <person name="Salamov A."/>
            <person name="Braich B."/>
            <person name="Kosarev P."/>
            <person name="Mahmoud A."/>
            <person name="Hajiyev E."/>
            <person name="Babayeva S."/>
            <person name="Izzatullayeva V."/>
            <person name="Mammadov A."/>
            <person name="Mammadov A."/>
            <person name="Sharifova S."/>
            <person name="Ojaghi J."/>
            <person name="Eynullazada K."/>
            <person name="Bayramov B."/>
            <person name="Abdulazimova A."/>
            <person name="Shahmuradov I."/>
        </authorList>
    </citation>
    <scope>NUCLEOTIDE SEQUENCE [LARGE SCALE GENOMIC DNA]</scope>
    <source>
        <strain evidence="11">AG2017</strain>
        <strain evidence="13">cv. AG2017</strain>
        <tissue evidence="11">Leaf</tissue>
    </source>
</reference>
<dbReference type="EMBL" id="PGOL01001975">
    <property type="protein sequence ID" value="PKI52057.1"/>
    <property type="molecule type" value="Genomic_DNA"/>
</dbReference>
<evidence type="ECO:0000256" key="4">
    <source>
        <dbReference type="ARBA" id="ARBA00022989"/>
    </source>
</evidence>
<evidence type="ECO:0000256" key="2">
    <source>
        <dbReference type="ARBA" id="ARBA00022692"/>
    </source>
</evidence>
<evidence type="ECO:0000313" key="10">
    <source>
        <dbReference type="EMBL" id="OWM75617.1"/>
    </source>
</evidence>
<comment type="caution">
    <text evidence="10">The sequence shown here is derived from an EMBL/GenBank/DDBJ whole genome shotgun (WGS) entry which is preliminary data.</text>
</comment>
<name>A0A218WRZ1_PUNGR</name>
<evidence type="ECO:0000256" key="3">
    <source>
        <dbReference type="ARBA" id="ARBA00022729"/>
    </source>
</evidence>
<dbReference type="SUPFAM" id="SSF52058">
    <property type="entry name" value="L domain-like"/>
    <property type="match status" value="1"/>
</dbReference>
<proteinExistence type="predicted"/>
<dbReference type="Gene3D" id="3.80.10.10">
    <property type="entry name" value="Ribonuclease Inhibitor"/>
    <property type="match status" value="1"/>
</dbReference>
<keyword evidence="6" id="KW-0675">Receptor</keyword>
<dbReference type="AlphaFoldDB" id="A0A218WRZ1"/>
<dbReference type="PANTHER" id="PTHR48063:SF112">
    <property type="entry name" value="RECEPTOR LIKE PROTEIN 30-LIKE"/>
    <property type="match status" value="1"/>
</dbReference>
<reference evidence="10" key="2">
    <citation type="submission" date="2017-06" db="EMBL/GenBank/DDBJ databases">
        <title>The pomegranate genome and the genomics of punicalagin biosynthesis.</title>
        <authorList>
            <person name="Xu C."/>
        </authorList>
    </citation>
    <scope>NUCLEOTIDE SEQUENCE [LARGE SCALE GENOMIC DNA]</scope>
    <source>
        <tissue evidence="10">Fresh leaf</tissue>
    </source>
</reference>
<dbReference type="Proteomes" id="UP000197138">
    <property type="component" value="Unassembled WGS sequence"/>
</dbReference>
<keyword evidence="13" id="KW-1185">Reference proteome</keyword>
<keyword evidence="3" id="KW-0732">Signal</keyword>
<organism evidence="10 12">
    <name type="scientific">Punica granatum</name>
    <name type="common">Pomegranate</name>
    <dbReference type="NCBI Taxonomy" id="22663"/>
    <lineage>
        <taxon>Eukaryota</taxon>
        <taxon>Viridiplantae</taxon>
        <taxon>Streptophyta</taxon>
        <taxon>Embryophyta</taxon>
        <taxon>Tracheophyta</taxon>
        <taxon>Spermatophyta</taxon>
        <taxon>Magnoliopsida</taxon>
        <taxon>eudicotyledons</taxon>
        <taxon>Gunneridae</taxon>
        <taxon>Pentapetalae</taxon>
        <taxon>rosids</taxon>
        <taxon>malvids</taxon>
        <taxon>Myrtales</taxon>
        <taxon>Lythraceae</taxon>
        <taxon>Punica</taxon>
    </lineage>
</organism>
<evidence type="ECO:0000313" key="11">
    <source>
        <dbReference type="EMBL" id="PKI52057.1"/>
    </source>
</evidence>
<evidence type="ECO:0000256" key="7">
    <source>
        <dbReference type="ARBA" id="ARBA00023180"/>
    </source>
</evidence>
<keyword evidence="7" id="KW-0325">Glycoprotein</keyword>